<evidence type="ECO:0000256" key="7">
    <source>
        <dbReference type="ARBA" id="ARBA00023172"/>
    </source>
</evidence>
<reference evidence="13" key="1">
    <citation type="journal article" date="2021" name="Proc. Natl. Acad. Sci. U.S.A.">
        <title>A Catalog of Tens of Thousands of Viruses from Human Metagenomes Reveals Hidden Associations with Chronic Diseases.</title>
        <authorList>
            <person name="Tisza M.J."/>
            <person name="Buck C.B."/>
        </authorList>
    </citation>
    <scope>NUCLEOTIDE SEQUENCE</scope>
    <source>
        <strain evidence="13">Cti6f5</strain>
    </source>
</reference>
<dbReference type="GO" id="GO:0075713">
    <property type="term" value="P:establishment of integrated proviral latency"/>
    <property type="evidence" value="ECO:0007669"/>
    <property type="project" value="UniProtKB-KW"/>
</dbReference>
<sequence length="342" mass="39929">MQKRQLPNGKWQFSEGYKDKDGVYRRITVIKPNKTRSSEKEAYEELQEKIREKLEDKIELKTIGYYKNEFLEIKKNSVSINTLTSYKTILKLIDDDININDITKLEYEKKLNQYRESYSPKNVRLIKTVFNIFFKFIKAYYIPTFNINLEFTLTKEDKFKEKQKIKYIETNKLQDVLESITHPLTKDFVTVQVLTGLRAGELLAITPEDIDIENKTLSVNKTKHTSGIFTSPKTLSSVRTIEINDRTLEILMRYMSASETLFNTSIPALNHHLKKIKLSTHMFRHTHVALLVEAGVPIKVISERLGHANVNTTLDIYTHVTENMKLDLRLKLNNLCADFTQK</sequence>
<keyword evidence="6 9" id="KW-0238">DNA-binding</keyword>
<dbReference type="PROSITE" id="PS51900">
    <property type="entry name" value="CB"/>
    <property type="match status" value="1"/>
</dbReference>
<dbReference type="GO" id="GO:0015074">
    <property type="term" value="P:DNA integration"/>
    <property type="evidence" value="ECO:0007669"/>
    <property type="project" value="UniProtKB-KW"/>
</dbReference>
<evidence type="ECO:0000256" key="3">
    <source>
        <dbReference type="ARBA" id="ARBA00022679"/>
    </source>
</evidence>
<dbReference type="SUPFAM" id="SSF56349">
    <property type="entry name" value="DNA breaking-rejoining enzymes"/>
    <property type="match status" value="1"/>
</dbReference>
<dbReference type="InterPro" id="IPR050090">
    <property type="entry name" value="Tyrosine_recombinase_XerCD"/>
</dbReference>
<keyword evidence="3" id="KW-0808">Transferase</keyword>
<dbReference type="GO" id="GO:0044826">
    <property type="term" value="P:viral genome integration into host DNA"/>
    <property type="evidence" value="ECO:0007669"/>
    <property type="project" value="UniProtKB-KW"/>
</dbReference>
<dbReference type="GO" id="GO:0003677">
    <property type="term" value="F:DNA binding"/>
    <property type="evidence" value="ECO:0007669"/>
    <property type="project" value="UniProtKB-UniRule"/>
</dbReference>
<keyword evidence="5" id="KW-0229">DNA integration</keyword>
<dbReference type="Gene3D" id="1.10.443.10">
    <property type="entry name" value="Intergrase catalytic core"/>
    <property type="match status" value="1"/>
</dbReference>
<dbReference type="Gene3D" id="1.10.150.130">
    <property type="match status" value="1"/>
</dbReference>
<evidence type="ECO:0000256" key="8">
    <source>
        <dbReference type="ARBA" id="ARBA00023195"/>
    </source>
</evidence>
<name>A0A8S5MCT0_9CAUD</name>
<evidence type="ECO:0000259" key="11">
    <source>
        <dbReference type="PROSITE" id="PS51898"/>
    </source>
</evidence>
<dbReference type="InterPro" id="IPR011010">
    <property type="entry name" value="DNA_brk_join_enz"/>
</dbReference>
<keyword evidence="8" id="KW-1179">Viral genome integration</keyword>
<accession>A0A8S5MCT0</accession>
<keyword evidence="7" id="KW-0233">DNA recombination</keyword>
<organism evidence="13">
    <name type="scientific">Siphoviridae sp. cti6f5</name>
    <dbReference type="NCBI Taxonomy" id="2826430"/>
    <lineage>
        <taxon>Viruses</taxon>
        <taxon>Duplodnaviria</taxon>
        <taxon>Heunggongvirae</taxon>
        <taxon>Uroviricota</taxon>
        <taxon>Caudoviricetes</taxon>
    </lineage>
</organism>
<evidence type="ECO:0000256" key="1">
    <source>
        <dbReference type="ARBA" id="ARBA00008857"/>
    </source>
</evidence>
<dbReference type="GO" id="GO:0006310">
    <property type="term" value="P:DNA recombination"/>
    <property type="evidence" value="ECO:0007669"/>
    <property type="project" value="UniProtKB-KW"/>
</dbReference>
<dbReference type="InterPro" id="IPR013762">
    <property type="entry name" value="Integrase-like_cat_sf"/>
</dbReference>
<dbReference type="PANTHER" id="PTHR30349:SF64">
    <property type="entry name" value="PROPHAGE INTEGRASE INTD-RELATED"/>
    <property type="match status" value="1"/>
</dbReference>
<feature type="domain" description="Core-binding (CB)" evidence="12">
    <location>
        <begin position="61"/>
        <end position="138"/>
    </location>
</feature>
<comment type="similarity">
    <text evidence="1">Belongs to the 'phage' integrase family.</text>
</comment>
<dbReference type="PROSITE" id="PS51898">
    <property type="entry name" value="TYR_RECOMBINASE"/>
    <property type="match status" value="1"/>
</dbReference>
<feature type="coiled-coil region" evidence="10">
    <location>
        <begin position="36"/>
        <end position="63"/>
    </location>
</feature>
<dbReference type="GO" id="GO:0016740">
    <property type="term" value="F:transferase activity"/>
    <property type="evidence" value="ECO:0007669"/>
    <property type="project" value="UniProtKB-KW"/>
</dbReference>
<evidence type="ECO:0000256" key="6">
    <source>
        <dbReference type="ARBA" id="ARBA00023125"/>
    </source>
</evidence>
<dbReference type="InterPro" id="IPR044068">
    <property type="entry name" value="CB"/>
</dbReference>
<keyword evidence="4" id="KW-0378">Hydrolase</keyword>
<keyword evidence="10" id="KW-0175">Coiled coil</keyword>
<evidence type="ECO:0000256" key="10">
    <source>
        <dbReference type="SAM" id="Coils"/>
    </source>
</evidence>
<protein>
    <recommendedName>
        <fullName evidence="2">Integrase</fullName>
    </recommendedName>
</protein>
<evidence type="ECO:0000313" key="13">
    <source>
        <dbReference type="EMBL" id="DAD80028.1"/>
    </source>
</evidence>
<evidence type="ECO:0000256" key="9">
    <source>
        <dbReference type="PROSITE-ProRule" id="PRU01248"/>
    </source>
</evidence>
<dbReference type="InterPro" id="IPR002104">
    <property type="entry name" value="Integrase_catalytic"/>
</dbReference>
<proteinExistence type="inferred from homology"/>
<dbReference type="CDD" id="cd01189">
    <property type="entry name" value="INT_ICEBs1_C_like"/>
    <property type="match status" value="1"/>
</dbReference>
<dbReference type="InterPro" id="IPR010998">
    <property type="entry name" value="Integrase_recombinase_N"/>
</dbReference>
<dbReference type="GO" id="GO:0016787">
    <property type="term" value="F:hydrolase activity"/>
    <property type="evidence" value="ECO:0007669"/>
    <property type="project" value="UniProtKB-KW"/>
</dbReference>
<dbReference type="PANTHER" id="PTHR30349">
    <property type="entry name" value="PHAGE INTEGRASE-RELATED"/>
    <property type="match status" value="1"/>
</dbReference>
<keyword evidence="8" id="KW-1160">Virus entry into host cell</keyword>
<feature type="domain" description="Tyr recombinase" evidence="11">
    <location>
        <begin position="160"/>
        <end position="330"/>
    </location>
</feature>
<evidence type="ECO:0000256" key="2">
    <source>
        <dbReference type="ARBA" id="ARBA00016082"/>
    </source>
</evidence>
<evidence type="ECO:0000256" key="5">
    <source>
        <dbReference type="ARBA" id="ARBA00022908"/>
    </source>
</evidence>
<evidence type="ECO:0000256" key="4">
    <source>
        <dbReference type="ARBA" id="ARBA00022801"/>
    </source>
</evidence>
<dbReference type="Pfam" id="PF00589">
    <property type="entry name" value="Phage_integrase"/>
    <property type="match status" value="1"/>
</dbReference>
<dbReference type="EMBL" id="BK014878">
    <property type="protein sequence ID" value="DAD80028.1"/>
    <property type="molecule type" value="Genomic_DNA"/>
</dbReference>
<evidence type="ECO:0000259" key="12">
    <source>
        <dbReference type="PROSITE" id="PS51900"/>
    </source>
</evidence>